<comment type="caution">
    <text evidence="4">The sequence shown here is derived from an EMBL/GenBank/DDBJ whole genome shotgun (WGS) entry which is preliminary data.</text>
</comment>
<dbReference type="PANTHER" id="PTHR24173:SF27">
    <property type="entry name" value="ANKYRIN REPEAT AND SOCS BOX PROTEIN 1"/>
    <property type="match status" value="1"/>
</dbReference>
<gene>
    <name evidence="4" type="ORF">QE152_g40587</name>
</gene>
<feature type="repeat" description="ANK" evidence="3">
    <location>
        <begin position="84"/>
        <end position="116"/>
    </location>
</feature>
<dbReference type="Proteomes" id="UP001458880">
    <property type="component" value="Unassembled WGS sequence"/>
</dbReference>
<sequence>MGCRSDNTAHLLSGTYTNNTTDVIVTTHAHLSIIEILLEAGASCHIQFAINTAAPLYLAVQTGNVSVVESIVKFGARVNHQCQDGNTALHAAVKYGFLDIVECLLHHKADARLVNAKGEKASDVAVTQGNTHIVNLLAQLEKIEKNVFIKGFDGKEYASNMEDENCRGDTPRCLHGAARIGDINIVKDLVATGVNISRQCKYGYTPIRIAVREGHVDVAKFLIEKGANVDIHEKFSMSPLHTATWQKNPIILDLLLQNGANINSVDYFGRTPLHHTIIHESFQFAKILLEKGQM</sequence>
<dbReference type="PRINTS" id="PR01415">
    <property type="entry name" value="ANKYRIN"/>
</dbReference>
<feature type="repeat" description="ANK" evidence="3">
    <location>
        <begin position="202"/>
        <end position="234"/>
    </location>
</feature>
<feature type="repeat" description="ANK" evidence="3">
    <location>
        <begin position="235"/>
        <end position="267"/>
    </location>
</feature>
<dbReference type="InterPro" id="IPR002110">
    <property type="entry name" value="Ankyrin_rpt"/>
</dbReference>
<evidence type="ECO:0000256" key="3">
    <source>
        <dbReference type="PROSITE-ProRule" id="PRU00023"/>
    </source>
</evidence>
<dbReference type="PROSITE" id="PS50088">
    <property type="entry name" value="ANK_REPEAT"/>
    <property type="match status" value="5"/>
</dbReference>
<evidence type="ECO:0000256" key="1">
    <source>
        <dbReference type="ARBA" id="ARBA00022737"/>
    </source>
</evidence>
<organism evidence="4 5">
    <name type="scientific">Popillia japonica</name>
    <name type="common">Japanese beetle</name>
    <dbReference type="NCBI Taxonomy" id="7064"/>
    <lineage>
        <taxon>Eukaryota</taxon>
        <taxon>Metazoa</taxon>
        <taxon>Ecdysozoa</taxon>
        <taxon>Arthropoda</taxon>
        <taxon>Hexapoda</taxon>
        <taxon>Insecta</taxon>
        <taxon>Pterygota</taxon>
        <taxon>Neoptera</taxon>
        <taxon>Endopterygota</taxon>
        <taxon>Coleoptera</taxon>
        <taxon>Polyphaga</taxon>
        <taxon>Scarabaeiformia</taxon>
        <taxon>Scarabaeidae</taxon>
        <taxon>Rutelinae</taxon>
        <taxon>Popillia</taxon>
    </lineage>
</organism>
<feature type="repeat" description="ANK" evidence="3">
    <location>
        <begin position="51"/>
        <end position="83"/>
    </location>
</feature>
<keyword evidence="2 3" id="KW-0040">ANK repeat</keyword>
<feature type="repeat" description="ANK" evidence="3">
    <location>
        <begin position="268"/>
        <end position="294"/>
    </location>
</feature>
<name>A0AAW1HFY9_POPJA</name>
<dbReference type="AlphaFoldDB" id="A0AAW1HFY9"/>
<dbReference type="Gene3D" id="1.25.40.20">
    <property type="entry name" value="Ankyrin repeat-containing domain"/>
    <property type="match status" value="2"/>
</dbReference>
<proteinExistence type="predicted"/>
<dbReference type="PROSITE" id="PS50297">
    <property type="entry name" value="ANK_REP_REGION"/>
    <property type="match status" value="5"/>
</dbReference>
<dbReference type="InterPro" id="IPR036770">
    <property type="entry name" value="Ankyrin_rpt-contain_sf"/>
</dbReference>
<protein>
    <submittedName>
        <fullName evidence="4">Ankyrin repeats (3 copies)</fullName>
    </submittedName>
</protein>
<accession>A0AAW1HFY9</accession>
<evidence type="ECO:0000313" key="5">
    <source>
        <dbReference type="Proteomes" id="UP001458880"/>
    </source>
</evidence>
<dbReference type="EMBL" id="JASPKY010001234">
    <property type="protein sequence ID" value="KAK9675173.1"/>
    <property type="molecule type" value="Genomic_DNA"/>
</dbReference>
<dbReference type="SUPFAM" id="SSF48403">
    <property type="entry name" value="Ankyrin repeat"/>
    <property type="match status" value="1"/>
</dbReference>
<evidence type="ECO:0000313" key="4">
    <source>
        <dbReference type="EMBL" id="KAK9675173.1"/>
    </source>
</evidence>
<evidence type="ECO:0000256" key="2">
    <source>
        <dbReference type="ARBA" id="ARBA00023043"/>
    </source>
</evidence>
<keyword evidence="5" id="KW-1185">Reference proteome</keyword>
<reference evidence="4 5" key="1">
    <citation type="journal article" date="2024" name="BMC Genomics">
        <title>De novo assembly and annotation of Popillia japonica's genome with initial clues to its potential as an invasive pest.</title>
        <authorList>
            <person name="Cucini C."/>
            <person name="Boschi S."/>
            <person name="Funari R."/>
            <person name="Cardaioli E."/>
            <person name="Iannotti N."/>
            <person name="Marturano G."/>
            <person name="Paoli F."/>
            <person name="Bruttini M."/>
            <person name="Carapelli A."/>
            <person name="Frati F."/>
            <person name="Nardi F."/>
        </authorList>
    </citation>
    <scope>NUCLEOTIDE SEQUENCE [LARGE SCALE GENOMIC DNA]</scope>
    <source>
        <strain evidence="4">DMR45628</strain>
    </source>
</reference>
<dbReference type="SMART" id="SM00248">
    <property type="entry name" value="ANK"/>
    <property type="match status" value="8"/>
</dbReference>
<keyword evidence="1" id="KW-0677">Repeat</keyword>
<dbReference type="Pfam" id="PF12796">
    <property type="entry name" value="Ank_2"/>
    <property type="match status" value="2"/>
</dbReference>
<dbReference type="PANTHER" id="PTHR24173">
    <property type="entry name" value="ANKYRIN REPEAT CONTAINING"/>
    <property type="match status" value="1"/>
</dbReference>